<feature type="transmembrane region" description="Helical" evidence="1">
    <location>
        <begin position="26"/>
        <end position="50"/>
    </location>
</feature>
<keyword evidence="1" id="KW-0812">Transmembrane</keyword>
<evidence type="ECO:0000256" key="1">
    <source>
        <dbReference type="SAM" id="Phobius"/>
    </source>
</evidence>
<protein>
    <submittedName>
        <fullName evidence="3">Phosphatase PAP2 family protein</fullName>
    </submittedName>
</protein>
<dbReference type="SUPFAM" id="SSF48317">
    <property type="entry name" value="Acid phosphatase/Vanadium-dependent haloperoxidase"/>
    <property type="match status" value="1"/>
</dbReference>
<keyword evidence="1" id="KW-1133">Transmembrane helix</keyword>
<evidence type="ECO:0000259" key="2">
    <source>
        <dbReference type="SMART" id="SM00014"/>
    </source>
</evidence>
<feature type="transmembrane region" description="Helical" evidence="1">
    <location>
        <begin position="57"/>
        <end position="78"/>
    </location>
</feature>
<feature type="transmembrane region" description="Helical" evidence="1">
    <location>
        <begin position="159"/>
        <end position="177"/>
    </location>
</feature>
<dbReference type="InterPro" id="IPR036938">
    <property type="entry name" value="PAP2/HPO_sf"/>
</dbReference>
<sequence length="194" mass="22453">MLERLTKWDVELFVYLNNLGIEQYDAFWIFVTQIKHWVPLYILFFVLFYVSFKAKNALFASFATILTFLITFGFTRLVKNGVARIRPSFDEKLAGTIRVLQESSHFSFFSGHAASSFAVTTFVVLLLRRDFKWIYLAYVWPILFATSRIYVGVHYPSDVLVGALVGTLFAVVLYKLFNKHVPLKKPKDRVDLSA</sequence>
<comment type="caution">
    <text evidence="3">The sequence shown here is derived from an EMBL/GenBank/DDBJ whole genome shotgun (WGS) entry which is preliminary data.</text>
</comment>
<proteinExistence type="predicted"/>
<feature type="domain" description="Phosphatidic acid phosphatase type 2/haloperoxidase" evidence="2">
    <location>
        <begin position="57"/>
        <end position="174"/>
    </location>
</feature>
<dbReference type="SMART" id="SM00014">
    <property type="entry name" value="acidPPc"/>
    <property type="match status" value="1"/>
</dbReference>
<dbReference type="EMBL" id="BAAAFG010000016">
    <property type="protein sequence ID" value="GAA0873201.1"/>
    <property type="molecule type" value="Genomic_DNA"/>
</dbReference>
<reference evidence="4" key="1">
    <citation type="journal article" date="2019" name="Int. J. Syst. Evol. Microbiol.">
        <title>The Global Catalogue of Microorganisms (GCM) 10K type strain sequencing project: providing services to taxonomists for standard genome sequencing and annotation.</title>
        <authorList>
            <consortium name="The Broad Institute Genomics Platform"/>
            <consortium name="The Broad Institute Genome Sequencing Center for Infectious Disease"/>
            <person name="Wu L."/>
            <person name="Ma J."/>
        </authorList>
    </citation>
    <scope>NUCLEOTIDE SEQUENCE [LARGE SCALE GENOMIC DNA]</scope>
    <source>
        <strain evidence="4">JCM 16082</strain>
    </source>
</reference>
<dbReference type="RefSeq" id="WP_343767894.1">
    <property type="nucleotide sequence ID" value="NZ_BAAAFG010000016.1"/>
</dbReference>
<feature type="transmembrane region" description="Helical" evidence="1">
    <location>
        <begin position="106"/>
        <end position="127"/>
    </location>
</feature>
<dbReference type="Gene3D" id="1.20.144.10">
    <property type="entry name" value="Phosphatidic acid phosphatase type 2/haloperoxidase"/>
    <property type="match status" value="1"/>
</dbReference>
<evidence type="ECO:0000313" key="3">
    <source>
        <dbReference type="EMBL" id="GAA0873201.1"/>
    </source>
</evidence>
<feature type="transmembrane region" description="Helical" evidence="1">
    <location>
        <begin position="134"/>
        <end position="153"/>
    </location>
</feature>
<dbReference type="InterPro" id="IPR000326">
    <property type="entry name" value="PAP2/HPO"/>
</dbReference>
<dbReference type="PANTHER" id="PTHR14969">
    <property type="entry name" value="SPHINGOSINE-1-PHOSPHATE PHOSPHOHYDROLASE"/>
    <property type="match status" value="1"/>
</dbReference>
<keyword evidence="1" id="KW-0472">Membrane</keyword>
<keyword evidence="4" id="KW-1185">Reference proteome</keyword>
<accession>A0ABP3XYX5</accession>
<evidence type="ECO:0000313" key="4">
    <source>
        <dbReference type="Proteomes" id="UP001500507"/>
    </source>
</evidence>
<gene>
    <name evidence="3" type="ORF">GCM10009117_23480</name>
</gene>
<name>A0ABP3XYX5_9FLAO</name>
<dbReference type="Pfam" id="PF01569">
    <property type="entry name" value="PAP2"/>
    <property type="match status" value="1"/>
</dbReference>
<dbReference type="PANTHER" id="PTHR14969:SF13">
    <property type="entry name" value="AT30094P"/>
    <property type="match status" value="1"/>
</dbReference>
<dbReference type="Proteomes" id="UP001500507">
    <property type="component" value="Unassembled WGS sequence"/>
</dbReference>
<organism evidence="3 4">
    <name type="scientific">Gangjinia marincola</name>
    <dbReference type="NCBI Taxonomy" id="578463"/>
    <lineage>
        <taxon>Bacteria</taxon>
        <taxon>Pseudomonadati</taxon>
        <taxon>Bacteroidota</taxon>
        <taxon>Flavobacteriia</taxon>
        <taxon>Flavobacteriales</taxon>
        <taxon>Flavobacteriaceae</taxon>
        <taxon>Gangjinia</taxon>
    </lineage>
</organism>